<proteinExistence type="predicted"/>
<dbReference type="Gene3D" id="2.120.10.80">
    <property type="entry name" value="Kelch-type beta propeller"/>
    <property type="match status" value="1"/>
</dbReference>
<dbReference type="SUPFAM" id="SSF117281">
    <property type="entry name" value="Kelch motif"/>
    <property type="match status" value="1"/>
</dbReference>
<dbReference type="Proteomes" id="UP000789901">
    <property type="component" value="Unassembled WGS sequence"/>
</dbReference>
<name>A0ABN7UFB3_GIGMA</name>
<dbReference type="InterPro" id="IPR015915">
    <property type="entry name" value="Kelch-typ_b-propeller"/>
</dbReference>
<keyword evidence="1" id="KW-0812">Transmembrane</keyword>
<evidence type="ECO:0000313" key="2">
    <source>
        <dbReference type="EMBL" id="CAG8582744.1"/>
    </source>
</evidence>
<comment type="caution">
    <text evidence="2">The sequence shown here is derived from an EMBL/GenBank/DDBJ whole genome shotgun (WGS) entry which is preliminary data.</text>
</comment>
<keyword evidence="3" id="KW-1185">Reference proteome</keyword>
<evidence type="ECO:0000256" key="1">
    <source>
        <dbReference type="SAM" id="Phobius"/>
    </source>
</evidence>
<feature type="transmembrane region" description="Helical" evidence="1">
    <location>
        <begin position="496"/>
        <end position="518"/>
    </location>
</feature>
<protein>
    <submittedName>
        <fullName evidence="2">18646_t:CDS:1</fullName>
    </submittedName>
</protein>
<sequence length="537" mass="60069">MLDIGFKLDNNGVNRMIDDESNSKIIVEMKEMSKLVMETYNENSQNMAIKNNNRTVEDNNCIDDNKLTNNANRDENGAIEKYLDIWLVHKKQIRKVDEFQKTDSKMKTTGRELVETKDMSKPLYFAGGSDFKSYYTGTKKLYYYGLLNCFYIDLNNLSLDGNIVIDSSKWIQVTKNENTSLANWPFLGGISNDNLFFAKSASYGTPGEVYVDTFDTTLNQWKTNLSLTGKPSQYFLDFKPWITDESTRKAYSLQYIPGIIEIFDTVNYSWANSSVIPQTYQTYLSLSLSNLYGPPQVLLSSGVILYFASEPSSSSATTSNTTSMDSILSYNIKTNSWQLINATGQVPSLRSDYTAVSTSDGRVIIYGGTSNKLPANPPIVVLNTSNYAWSVPSEINTAGPLTKHTSIMVNNYMITAFGVNVTERNFLLQNNKNIYKLDISDPLAYKWSVLSIYNDNSATLKPISSTYSAPNLPTYTGFSNTPSTFPSLNNDNNTNLPIIIGVSAGVVVVLSFAGFLFYKSTRPKPDYILAPDNYDPI</sequence>
<accession>A0ABN7UFB3</accession>
<dbReference type="EMBL" id="CAJVQB010002654">
    <property type="protein sequence ID" value="CAG8582744.1"/>
    <property type="molecule type" value="Genomic_DNA"/>
</dbReference>
<gene>
    <name evidence="2" type="ORF">GMARGA_LOCUS6026</name>
</gene>
<reference evidence="2 3" key="1">
    <citation type="submission" date="2021-06" db="EMBL/GenBank/DDBJ databases">
        <authorList>
            <person name="Kallberg Y."/>
            <person name="Tangrot J."/>
            <person name="Rosling A."/>
        </authorList>
    </citation>
    <scope>NUCLEOTIDE SEQUENCE [LARGE SCALE GENOMIC DNA]</scope>
    <source>
        <strain evidence="2 3">120-4 pot B 10/14</strain>
    </source>
</reference>
<evidence type="ECO:0000313" key="3">
    <source>
        <dbReference type="Proteomes" id="UP000789901"/>
    </source>
</evidence>
<keyword evidence="1" id="KW-1133">Transmembrane helix</keyword>
<organism evidence="2 3">
    <name type="scientific">Gigaspora margarita</name>
    <dbReference type="NCBI Taxonomy" id="4874"/>
    <lineage>
        <taxon>Eukaryota</taxon>
        <taxon>Fungi</taxon>
        <taxon>Fungi incertae sedis</taxon>
        <taxon>Mucoromycota</taxon>
        <taxon>Glomeromycotina</taxon>
        <taxon>Glomeromycetes</taxon>
        <taxon>Diversisporales</taxon>
        <taxon>Gigasporaceae</taxon>
        <taxon>Gigaspora</taxon>
    </lineage>
</organism>
<keyword evidence="1" id="KW-0472">Membrane</keyword>